<accession>A0AB34QYN3</accession>
<feature type="transmembrane region" description="Helical" evidence="1">
    <location>
        <begin position="42"/>
        <end position="61"/>
    </location>
</feature>
<dbReference type="RefSeq" id="WP_003216904.1">
    <property type="nucleotide sequence ID" value="NZ_CP046130.1"/>
</dbReference>
<dbReference type="EMBL" id="JXCL01000004">
    <property type="protein sequence ID" value="KIL25306.1"/>
    <property type="molecule type" value="Genomic_DNA"/>
</dbReference>
<dbReference type="AlphaFoldDB" id="A0AB34QYN3"/>
<dbReference type="Proteomes" id="UP000031978">
    <property type="component" value="Unassembled WGS sequence"/>
</dbReference>
<proteinExistence type="predicted"/>
<keyword evidence="1" id="KW-0812">Transmembrane</keyword>
<reference evidence="2 3" key="1">
    <citation type="submission" date="2014-12" db="EMBL/GenBank/DDBJ databases">
        <title>Draft Genome Sequences of Five Spore-Forming Food Isolates of Bacillus pumilus.</title>
        <authorList>
            <person name="de Jong A."/>
            <person name="van Heel A.J."/>
            <person name="Montalban-Lopez M."/>
            <person name="Krawczyk A.O."/>
            <person name="Berendsen E.M."/>
            <person name="Wells-Bennik M."/>
            <person name="Kuipers O.P."/>
        </authorList>
    </citation>
    <scope>NUCLEOTIDE SEQUENCE [LARGE SCALE GENOMIC DNA]</scope>
    <source>
        <strain evidence="2 3">B4127</strain>
    </source>
</reference>
<dbReference type="InterPro" id="IPR031374">
    <property type="entry name" value="UPF0715"/>
</dbReference>
<feature type="transmembrane region" description="Helical" evidence="1">
    <location>
        <begin position="73"/>
        <end position="91"/>
    </location>
</feature>
<keyword evidence="1" id="KW-0472">Membrane</keyword>
<evidence type="ECO:0000256" key="1">
    <source>
        <dbReference type="SAM" id="Phobius"/>
    </source>
</evidence>
<evidence type="ECO:0000313" key="3">
    <source>
        <dbReference type="Proteomes" id="UP000031978"/>
    </source>
</evidence>
<evidence type="ECO:0000313" key="2">
    <source>
        <dbReference type="EMBL" id="KIL25306.1"/>
    </source>
</evidence>
<gene>
    <name evidence="2" type="ORF">B4127_0290</name>
</gene>
<sequence length="127" mass="14802">MRIFLPVFNYLCMLILSVITATFVYTMLFIPTESGFGYVEMTSLLILIAYVVFAAPIQLVLHRHPRRFRGRDLLVYFLAAWVICSALALWIDYGLVVFISYKVYLFSFCSALIYWVLDSVFLMKNRS</sequence>
<keyword evidence="1" id="KW-1133">Transmembrane helix</keyword>
<dbReference type="Pfam" id="PF17094">
    <property type="entry name" value="UPF0715"/>
    <property type="match status" value="1"/>
</dbReference>
<organism evidence="2 3">
    <name type="scientific">Bacillus pumilus</name>
    <name type="common">Bacillus mesentericus</name>
    <dbReference type="NCBI Taxonomy" id="1408"/>
    <lineage>
        <taxon>Bacteria</taxon>
        <taxon>Bacillati</taxon>
        <taxon>Bacillota</taxon>
        <taxon>Bacilli</taxon>
        <taxon>Bacillales</taxon>
        <taxon>Bacillaceae</taxon>
        <taxon>Bacillus</taxon>
    </lineage>
</organism>
<name>A0AB34QYN3_BACPU</name>
<protein>
    <submittedName>
        <fullName evidence="2">Uncharacterized protein</fullName>
    </submittedName>
</protein>
<feature type="transmembrane region" description="Helical" evidence="1">
    <location>
        <begin position="7"/>
        <end position="30"/>
    </location>
</feature>
<comment type="caution">
    <text evidence="2">The sequence shown here is derived from an EMBL/GenBank/DDBJ whole genome shotgun (WGS) entry which is preliminary data.</text>
</comment>
<feature type="transmembrane region" description="Helical" evidence="1">
    <location>
        <begin position="103"/>
        <end position="123"/>
    </location>
</feature>